<sequence length="300" mass="32256">MHHDVIIVGGSFAGLSAAMYLARARKRVCVLDTGEPRNRFAARSHGFFAQDGSEPQVMLETMRRQVAAYPTVHFLQDAAVDAQAEDGMFSVALRSGALLTGKRLLLAFGISDEMPQTPGLAERWGTSVLHCPYCHGYEFADRQLGVLNTSPMSHHQAMLIGEWGPTTLYLDGGELDREHHEALARHGVGIEPAAVERLAGEGGALSQIHLADGRSRPLDALFIAPRNRLNSSLAERLGCALEAGPLGQTVTVDEMQMTSVPNVFAAGDIARKMHSVTFACSDGVMAAVAMHRSLVFGPLS</sequence>
<dbReference type="SUPFAM" id="SSF51905">
    <property type="entry name" value="FAD/NAD(P)-binding domain"/>
    <property type="match status" value="1"/>
</dbReference>
<dbReference type="Pfam" id="PF07992">
    <property type="entry name" value="Pyr_redox_2"/>
    <property type="match status" value="2"/>
</dbReference>
<gene>
    <name evidence="5" type="ORF">SAMN05421512_10989</name>
</gene>
<evidence type="ECO:0000313" key="6">
    <source>
        <dbReference type="Proteomes" id="UP000219331"/>
    </source>
</evidence>
<dbReference type="Proteomes" id="UP000219331">
    <property type="component" value="Unassembled WGS sequence"/>
</dbReference>
<dbReference type="OrthoDB" id="9786503at2"/>
<dbReference type="STRING" id="538381.GCA_001696535_02369"/>
<keyword evidence="2" id="KW-0285">Flavoprotein</keyword>
<feature type="domain" description="FAD/NAD(P)-binding" evidence="4">
    <location>
        <begin position="175"/>
        <end position="283"/>
    </location>
</feature>
<evidence type="ECO:0000256" key="2">
    <source>
        <dbReference type="ARBA" id="ARBA00022630"/>
    </source>
</evidence>
<protein>
    <recommendedName>
        <fullName evidence="1">Thioredoxin reductase</fullName>
    </recommendedName>
</protein>
<dbReference type="PRINTS" id="PR00368">
    <property type="entry name" value="FADPNR"/>
</dbReference>
<accession>A0A285TD30</accession>
<keyword evidence="3" id="KW-0560">Oxidoreductase</keyword>
<dbReference type="Gene3D" id="3.50.50.60">
    <property type="entry name" value="FAD/NAD(P)-binding domain"/>
    <property type="match status" value="2"/>
</dbReference>
<evidence type="ECO:0000313" key="5">
    <source>
        <dbReference type="EMBL" id="SOC17802.1"/>
    </source>
</evidence>
<evidence type="ECO:0000259" key="4">
    <source>
        <dbReference type="Pfam" id="PF07992"/>
    </source>
</evidence>
<dbReference type="RefSeq" id="WP_097175661.1">
    <property type="nucleotide sequence ID" value="NZ_OBML01000009.1"/>
</dbReference>
<organism evidence="5 6">
    <name type="scientific">Stappia indica</name>
    <dbReference type="NCBI Taxonomy" id="538381"/>
    <lineage>
        <taxon>Bacteria</taxon>
        <taxon>Pseudomonadati</taxon>
        <taxon>Pseudomonadota</taxon>
        <taxon>Alphaproteobacteria</taxon>
        <taxon>Hyphomicrobiales</taxon>
        <taxon>Stappiaceae</taxon>
        <taxon>Stappia</taxon>
    </lineage>
</organism>
<dbReference type="PANTHER" id="PTHR48105">
    <property type="entry name" value="THIOREDOXIN REDUCTASE 1-RELATED-RELATED"/>
    <property type="match status" value="1"/>
</dbReference>
<evidence type="ECO:0000256" key="3">
    <source>
        <dbReference type="ARBA" id="ARBA00023002"/>
    </source>
</evidence>
<reference evidence="5 6" key="1">
    <citation type="submission" date="2017-08" db="EMBL/GenBank/DDBJ databases">
        <authorList>
            <person name="de Groot N.N."/>
        </authorList>
    </citation>
    <scope>NUCLEOTIDE SEQUENCE [LARGE SCALE GENOMIC DNA]</scope>
    <source>
        <strain evidence="5 6">USBA 352</strain>
    </source>
</reference>
<feature type="domain" description="FAD/NAD(P)-binding" evidence="4">
    <location>
        <begin position="3"/>
        <end position="140"/>
    </location>
</feature>
<name>A0A285TD30_9HYPH</name>
<dbReference type="EMBL" id="OBML01000009">
    <property type="protein sequence ID" value="SOC17802.1"/>
    <property type="molecule type" value="Genomic_DNA"/>
</dbReference>
<evidence type="ECO:0000256" key="1">
    <source>
        <dbReference type="ARBA" id="ARBA00018719"/>
    </source>
</evidence>
<dbReference type="InterPro" id="IPR036188">
    <property type="entry name" value="FAD/NAD-bd_sf"/>
</dbReference>
<dbReference type="InterPro" id="IPR050097">
    <property type="entry name" value="Ferredoxin-NADP_redctase_2"/>
</dbReference>
<dbReference type="InterPro" id="IPR023753">
    <property type="entry name" value="FAD/NAD-binding_dom"/>
</dbReference>
<dbReference type="GO" id="GO:0016491">
    <property type="term" value="F:oxidoreductase activity"/>
    <property type="evidence" value="ECO:0007669"/>
    <property type="project" value="UniProtKB-KW"/>
</dbReference>
<dbReference type="AlphaFoldDB" id="A0A285TD30"/>
<keyword evidence="6" id="KW-1185">Reference proteome</keyword>
<proteinExistence type="predicted"/>
<dbReference type="PRINTS" id="PR00469">
    <property type="entry name" value="PNDRDTASEII"/>
</dbReference>